<evidence type="ECO:0000313" key="2">
    <source>
        <dbReference type="Proteomes" id="UP000722625"/>
    </source>
</evidence>
<name>A0ABS5P909_9FLAO</name>
<reference evidence="1 2" key="1">
    <citation type="journal article" date="2018" name="Int. J. Syst. Evol. Microbiol.">
        <title>Flavobacterium chryseum sp. nov. and Flavobacterium psychroterrae sp. nov., novel environmental bacteria isolated from Antarctica.</title>
        <authorList>
            <person name="Kralova S."/>
            <person name="Svec P."/>
            <person name="Busse H.J."/>
            <person name="Stankova E."/>
            <person name="Vaczi P."/>
            <person name="Sedlacek I."/>
        </authorList>
    </citation>
    <scope>NUCLEOTIDE SEQUENCE [LARGE SCALE GENOMIC DNA]</scope>
    <source>
        <strain evidence="1 2">CCM 8827</strain>
    </source>
</reference>
<gene>
    <name evidence="1" type="ORF">KHA90_06365</name>
</gene>
<keyword evidence="2" id="KW-1185">Reference proteome</keyword>
<organism evidence="1 2">
    <name type="scientific">Flavobacterium psychroterrae</name>
    <dbReference type="NCBI Taxonomy" id="2133767"/>
    <lineage>
        <taxon>Bacteria</taxon>
        <taxon>Pseudomonadati</taxon>
        <taxon>Bacteroidota</taxon>
        <taxon>Flavobacteriia</taxon>
        <taxon>Flavobacteriales</taxon>
        <taxon>Flavobacteriaceae</taxon>
        <taxon>Flavobacterium</taxon>
    </lineage>
</organism>
<sequence length="87" mass="10018">MYNLDQAQYLVEYYTIELKDKDITVQPPDEKPYSITNIVFQAYAGGTYTVHCVYREDYETIGIMDIEKVAKDCGLLSPSQLLTQLKN</sequence>
<dbReference type="RefSeq" id="WP_213296571.1">
    <property type="nucleotide sequence ID" value="NZ_JAGYVZ010000004.1"/>
</dbReference>
<accession>A0ABS5P909</accession>
<dbReference type="Proteomes" id="UP000722625">
    <property type="component" value="Unassembled WGS sequence"/>
</dbReference>
<comment type="caution">
    <text evidence="1">The sequence shown here is derived from an EMBL/GenBank/DDBJ whole genome shotgun (WGS) entry which is preliminary data.</text>
</comment>
<dbReference type="EMBL" id="JAGYVZ010000004">
    <property type="protein sequence ID" value="MBS7230641.1"/>
    <property type="molecule type" value="Genomic_DNA"/>
</dbReference>
<proteinExistence type="predicted"/>
<protein>
    <submittedName>
        <fullName evidence="1">Uncharacterized protein</fullName>
    </submittedName>
</protein>
<evidence type="ECO:0000313" key="1">
    <source>
        <dbReference type="EMBL" id="MBS7230641.1"/>
    </source>
</evidence>